<organism evidence="3 4">
    <name type="scientific">Calocera viscosa (strain TUFC12733)</name>
    <dbReference type="NCBI Taxonomy" id="1330018"/>
    <lineage>
        <taxon>Eukaryota</taxon>
        <taxon>Fungi</taxon>
        <taxon>Dikarya</taxon>
        <taxon>Basidiomycota</taxon>
        <taxon>Agaricomycotina</taxon>
        <taxon>Dacrymycetes</taxon>
        <taxon>Dacrymycetales</taxon>
        <taxon>Dacrymycetaceae</taxon>
        <taxon>Calocera</taxon>
    </lineage>
</organism>
<feature type="transmembrane region" description="Helical" evidence="2">
    <location>
        <begin position="481"/>
        <end position="498"/>
    </location>
</feature>
<dbReference type="EMBL" id="KV417325">
    <property type="protein sequence ID" value="KZO91280.1"/>
    <property type="molecule type" value="Genomic_DNA"/>
</dbReference>
<feature type="transmembrane region" description="Helical" evidence="2">
    <location>
        <begin position="536"/>
        <end position="558"/>
    </location>
</feature>
<protein>
    <submittedName>
        <fullName evidence="3">Uncharacterized protein</fullName>
    </submittedName>
</protein>
<evidence type="ECO:0000256" key="2">
    <source>
        <dbReference type="SAM" id="Phobius"/>
    </source>
</evidence>
<keyword evidence="2" id="KW-0472">Membrane</keyword>
<keyword evidence="2" id="KW-0812">Transmembrane</keyword>
<accession>A0A167H676</accession>
<proteinExistence type="predicted"/>
<dbReference type="AlphaFoldDB" id="A0A167H676"/>
<keyword evidence="2" id="KW-1133">Transmembrane helix</keyword>
<feature type="region of interest" description="Disordered" evidence="1">
    <location>
        <begin position="368"/>
        <end position="418"/>
    </location>
</feature>
<name>A0A167H676_CALVF</name>
<evidence type="ECO:0000256" key="1">
    <source>
        <dbReference type="SAM" id="MobiDB-lite"/>
    </source>
</evidence>
<dbReference type="Proteomes" id="UP000076738">
    <property type="component" value="Unassembled WGS sequence"/>
</dbReference>
<evidence type="ECO:0000313" key="4">
    <source>
        <dbReference type="Proteomes" id="UP000076738"/>
    </source>
</evidence>
<sequence length="573" mass="61828">MTYAKGPAPVADCTGDGVSSLDVRQMRKKSLVRRVQPLLDSIRSCPRKATILGVTIERGREQHGPFGERGKALLLLVDPRAAAREGAATAQATASRIEWTTASNVAAVGRPHRDDGCLELFALLTLDDLAVVLKQGDLVLLALQIGDIEIQVLQPLMSKVRGNQRESVWKTARTSPDDEVNLDCTEQNDFNTLPCTAYDPSAGEHEAAACPHCEKVPYPNPELDSASPHPLSFTPPTSTYGQTITMPSIRSFIAKRWPIRKTKTTPVPAAGAASNTTGNTTAIDVATAAAALAPTPDAALTSTHTTRAGAFNRKAKGKGPAREKCSPPVVIVPDPATLANSFLQSCADDLVPMGTLVANELTAMSSGPSIKAEQVEGADELEERGRVTGPRTGESAGGTMGDASRAPTEMEEARPANDDAVDARRGYWDMGAIEWHDMQRWLRRQGRRAGEHAVDTVYTGYSSIAREGWEAFGRLMQNLEMWWPALCGFFSNIWQYGFDPWTFFSNIIGTVYYLVAFAFNLACSFVVAVWPYHLLLTLMTMLKVIFGVNVVGLAIGVLKSLPGWIKSKASGAA</sequence>
<feature type="transmembrane region" description="Helical" evidence="2">
    <location>
        <begin position="510"/>
        <end position="530"/>
    </location>
</feature>
<evidence type="ECO:0000313" key="3">
    <source>
        <dbReference type="EMBL" id="KZO91280.1"/>
    </source>
</evidence>
<keyword evidence="4" id="KW-1185">Reference proteome</keyword>
<feature type="region of interest" description="Disordered" evidence="1">
    <location>
        <begin position="303"/>
        <end position="326"/>
    </location>
</feature>
<reference evidence="3 4" key="1">
    <citation type="journal article" date="2016" name="Mol. Biol. Evol.">
        <title>Comparative Genomics of Early-Diverging Mushroom-Forming Fungi Provides Insights into the Origins of Lignocellulose Decay Capabilities.</title>
        <authorList>
            <person name="Nagy L.G."/>
            <person name="Riley R."/>
            <person name="Tritt A."/>
            <person name="Adam C."/>
            <person name="Daum C."/>
            <person name="Floudas D."/>
            <person name="Sun H."/>
            <person name="Yadav J.S."/>
            <person name="Pangilinan J."/>
            <person name="Larsson K.H."/>
            <person name="Matsuura K."/>
            <person name="Barry K."/>
            <person name="Labutti K."/>
            <person name="Kuo R."/>
            <person name="Ohm R.A."/>
            <person name="Bhattacharya S.S."/>
            <person name="Shirouzu T."/>
            <person name="Yoshinaga Y."/>
            <person name="Martin F.M."/>
            <person name="Grigoriev I.V."/>
            <person name="Hibbett D.S."/>
        </authorList>
    </citation>
    <scope>NUCLEOTIDE SEQUENCE [LARGE SCALE GENOMIC DNA]</scope>
    <source>
        <strain evidence="3 4">TUFC12733</strain>
    </source>
</reference>
<gene>
    <name evidence="3" type="ORF">CALVIDRAFT_558213</name>
</gene>